<dbReference type="Pfam" id="PF00501">
    <property type="entry name" value="AMP-binding"/>
    <property type="match status" value="1"/>
</dbReference>
<keyword evidence="6" id="KW-1185">Reference proteome</keyword>
<dbReference type="InterPro" id="IPR025110">
    <property type="entry name" value="AMP-bd_C"/>
</dbReference>
<comment type="caution">
    <text evidence="5">The sequence shown here is derived from an EMBL/GenBank/DDBJ whole genome shotgun (WGS) entry which is preliminary data.</text>
</comment>
<feature type="domain" description="AMP-dependent synthetase/ligase" evidence="3">
    <location>
        <begin position="33"/>
        <end position="412"/>
    </location>
</feature>
<accession>A0ABN1Q6K5</accession>
<reference evidence="5 6" key="1">
    <citation type="journal article" date="2019" name="Int. J. Syst. Evol. Microbiol.">
        <title>The Global Catalogue of Microorganisms (GCM) 10K type strain sequencing project: providing services to taxonomists for standard genome sequencing and annotation.</title>
        <authorList>
            <consortium name="The Broad Institute Genomics Platform"/>
            <consortium name="The Broad Institute Genome Sequencing Center for Infectious Disease"/>
            <person name="Wu L."/>
            <person name="Ma J."/>
        </authorList>
    </citation>
    <scope>NUCLEOTIDE SEQUENCE [LARGE SCALE GENOMIC DNA]</scope>
    <source>
        <strain evidence="5 6">JCM 11117</strain>
    </source>
</reference>
<dbReference type="PANTHER" id="PTHR43201">
    <property type="entry name" value="ACYL-COA SYNTHETASE"/>
    <property type="match status" value="1"/>
</dbReference>
<evidence type="ECO:0000313" key="5">
    <source>
        <dbReference type="EMBL" id="GAA0937839.1"/>
    </source>
</evidence>
<dbReference type="Pfam" id="PF13193">
    <property type="entry name" value="AMP-binding_C"/>
    <property type="match status" value="1"/>
</dbReference>
<evidence type="ECO:0000256" key="2">
    <source>
        <dbReference type="ARBA" id="ARBA00022598"/>
    </source>
</evidence>
<dbReference type="Gene3D" id="3.30.300.30">
    <property type="match status" value="1"/>
</dbReference>
<dbReference type="InterPro" id="IPR000873">
    <property type="entry name" value="AMP-dep_synth/lig_dom"/>
</dbReference>
<dbReference type="RefSeq" id="WP_343942114.1">
    <property type="nucleotide sequence ID" value="NZ_BAAAHP010000087.1"/>
</dbReference>
<proteinExistence type="inferred from homology"/>
<dbReference type="InterPro" id="IPR020845">
    <property type="entry name" value="AMP-binding_CS"/>
</dbReference>
<dbReference type="EMBL" id="BAAAHP010000087">
    <property type="protein sequence ID" value="GAA0937839.1"/>
    <property type="molecule type" value="Genomic_DNA"/>
</dbReference>
<dbReference type="InterPro" id="IPR042099">
    <property type="entry name" value="ANL_N_sf"/>
</dbReference>
<evidence type="ECO:0000259" key="4">
    <source>
        <dbReference type="Pfam" id="PF13193"/>
    </source>
</evidence>
<protein>
    <submittedName>
        <fullName evidence="5">(2,3-dihydroxybenzoyl)adenylate synthase</fullName>
    </submittedName>
</protein>
<keyword evidence="2" id="KW-0436">Ligase</keyword>
<dbReference type="InterPro" id="IPR045851">
    <property type="entry name" value="AMP-bd_C_sf"/>
</dbReference>
<evidence type="ECO:0000313" key="6">
    <source>
        <dbReference type="Proteomes" id="UP001499967"/>
    </source>
</evidence>
<feature type="domain" description="AMP-binding enzyme C-terminal" evidence="4">
    <location>
        <begin position="466"/>
        <end position="543"/>
    </location>
</feature>
<dbReference type="Gene3D" id="3.40.50.12780">
    <property type="entry name" value="N-terminal domain of ligase-like"/>
    <property type="match status" value="1"/>
</dbReference>
<evidence type="ECO:0000259" key="3">
    <source>
        <dbReference type="Pfam" id="PF00501"/>
    </source>
</evidence>
<dbReference type="PROSITE" id="PS00455">
    <property type="entry name" value="AMP_BINDING"/>
    <property type="match status" value="1"/>
</dbReference>
<organism evidence="5 6">
    <name type="scientific">Pseudonocardia zijingensis</name>
    <dbReference type="NCBI Taxonomy" id="153376"/>
    <lineage>
        <taxon>Bacteria</taxon>
        <taxon>Bacillati</taxon>
        <taxon>Actinomycetota</taxon>
        <taxon>Actinomycetes</taxon>
        <taxon>Pseudonocardiales</taxon>
        <taxon>Pseudonocardiaceae</taxon>
        <taxon>Pseudonocardia</taxon>
    </lineage>
</organism>
<evidence type="ECO:0000256" key="1">
    <source>
        <dbReference type="ARBA" id="ARBA00006432"/>
    </source>
</evidence>
<dbReference type="PANTHER" id="PTHR43201:SF5">
    <property type="entry name" value="MEDIUM-CHAIN ACYL-COA LIGASE ACSF2, MITOCHONDRIAL"/>
    <property type="match status" value="1"/>
</dbReference>
<gene>
    <name evidence="5" type="ORF">GCM10009559_31230</name>
</gene>
<name>A0ABN1Q6K5_9PSEU</name>
<comment type="similarity">
    <text evidence="1">Belongs to the ATP-dependent AMP-binding enzyme family.</text>
</comment>
<dbReference type="SUPFAM" id="SSF56801">
    <property type="entry name" value="Acetyl-CoA synthetase-like"/>
    <property type="match status" value="1"/>
</dbReference>
<sequence length="564" mass="60981">MSKNQHETSFPAARVERYRREGLWAGETLADALRRTARAHPDTTALITVEGRLTHRELDELTEDFGAGMLAATPLHPGDRVMFQLGNVLETIVAYYGCIKAGIIPVCTLPQHGEREIGLLAEHTGARAHVVQADFRSRDLVESGIRLQREVGVLDTLIVARGPLPAAAGSAHAYDAILEAGRSPEARTALAGVRVDPGGLVVLQLSGGTTGLPKVAPRRHEEYVYNSRVWAEALELTPRSVVLHALPIMHNAGTAAALQPAHLAGGTCVVAPGADAGAVLELVATERVTVLPVVPPAVAIRLLEHERARARATDLTSIERFVLGGQRPSVELIERLERELGIRAQQMFGMAEGMFLHTPPDAPEWARLHTVGTPISPADEVRVLDVAGEDEVPEGTLGELACRGPYTITGYHRAPRHNADVFTSDGFYRTGDLATRHVLDGRPYYSIDGRIKDVINRGAEKIHAEELEELLVRHPDVRNAAVVAMPDPVLGERICAYLVVADGAEHPTVASLAAFLLGEGLAKFKLPERVEIVEAFPLTNVGKVSKKDLRADIEQKIEKESVPA</sequence>
<dbReference type="Proteomes" id="UP001499967">
    <property type="component" value="Unassembled WGS sequence"/>
</dbReference>